<dbReference type="eggNOG" id="ENOG502R5TT">
    <property type="taxonomic scope" value="Eukaryota"/>
</dbReference>
<comment type="subcellular location">
    <subcellularLocation>
        <location evidence="1">Nucleus</location>
    </subcellularLocation>
</comment>
<keyword evidence="4" id="KW-0804">Transcription</keyword>
<organism evidence="7 8">
    <name type="scientific">Leersia perrieri</name>
    <dbReference type="NCBI Taxonomy" id="77586"/>
    <lineage>
        <taxon>Eukaryota</taxon>
        <taxon>Viridiplantae</taxon>
        <taxon>Streptophyta</taxon>
        <taxon>Embryophyta</taxon>
        <taxon>Tracheophyta</taxon>
        <taxon>Spermatophyta</taxon>
        <taxon>Magnoliopsida</taxon>
        <taxon>Liliopsida</taxon>
        <taxon>Poales</taxon>
        <taxon>Poaceae</taxon>
        <taxon>BOP clade</taxon>
        <taxon>Oryzoideae</taxon>
        <taxon>Oryzeae</taxon>
        <taxon>Oryzinae</taxon>
        <taxon>Leersia</taxon>
    </lineage>
</organism>
<dbReference type="AlphaFoldDB" id="A0A0D9UYQ1"/>
<name>A0A0D9UYQ1_9ORYZ</name>
<dbReference type="SUPFAM" id="SSF101936">
    <property type="entry name" value="DNA-binding pseudobarrel domain"/>
    <property type="match status" value="1"/>
</dbReference>
<keyword evidence="3" id="KW-0238">DNA-binding</keyword>
<protein>
    <submittedName>
        <fullName evidence="7">Uncharacterized protein</fullName>
    </submittedName>
</protein>
<dbReference type="STRING" id="77586.A0A0D9UYQ1"/>
<dbReference type="Gene3D" id="2.40.330.10">
    <property type="entry name" value="DNA-binding pseudobarrel domain"/>
    <property type="match status" value="1"/>
</dbReference>
<evidence type="ECO:0000256" key="5">
    <source>
        <dbReference type="ARBA" id="ARBA00023242"/>
    </source>
</evidence>
<accession>A0A0D9UYQ1</accession>
<proteinExistence type="predicted"/>
<dbReference type="HOGENOM" id="CLU_040253_0_0_1"/>
<dbReference type="Proteomes" id="UP000032180">
    <property type="component" value="Chromosome 1"/>
</dbReference>
<evidence type="ECO:0000313" key="7">
    <source>
        <dbReference type="EnsemblPlants" id="LPERR01G07980.1"/>
    </source>
</evidence>
<dbReference type="GO" id="GO:0005634">
    <property type="term" value="C:nucleus"/>
    <property type="evidence" value="ECO:0007669"/>
    <property type="project" value="UniProtKB-SubCell"/>
</dbReference>
<evidence type="ECO:0000256" key="4">
    <source>
        <dbReference type="ARBA" id="ARBA00023163"/>
    </source>
</evidence>
<dbReference type="InterPro" id="IPR015300">
    <property type="entry name" value="DNA-bd_pseudobarrel_sf"/>
</dbReference>
<sequence>MGPLHLQSPFFLWSLPPPPPPPPFPPSNTPPPPPPPPPLPPPPPSPFCSGLPLPPPFPPPPGAIRFPLWHGPTTTIPAVGSPVSGVASSGRESLRRSPTTPRSGGKWDGGCHFVEHLPPGGGVAAAFSSGSGDAAASPFAGVLPELLPPKKRFLRFHPYAAAWTIQEMANRIVEGVRVPSAMADEHDGDGDGDGDDEGLLRAELRRLSIVRRPALVLTKRLTPSDMSRERARLALPESLVRGSPLMSMLTPPERHLVLTGENGGLPVQAFDRLGRTYRMSLKRDRSPTCRTFRLTGQWSLFVSRHADAMARHGAAAADDDDAFVEHMQAEEEYSTP</sequence>
<keyword evidence="5" id="KW-0539">Nucleus</keyword>
<keyword evidence="8" id="KW-1185">Reference proteome</keyword>
<reference evidence="8" key="2">
    <citation type="submission" date="2013-12" db="EMBL/GenBank/DDBJ databases">
        <authorList>
            <person name="Yu Y."/>
            <person name="Lee S."/>
            <person name="de Baynast K."/>
            <person name="Wissotski M."/>
            <person name="Liu L."/>
            <person name="Talag J."/>
            <person name="Goicoechea J."/>
            <person name="Angelova A."/>
            <person name="Jetty R."/>
            <person name="Kudrna D."/>
            <person name="Golser W."/>
            <person name="Rivera L."/>
            <person name="Zhang J."/>
            <person name="Wing R."/>
        </authorList>
    </citation>
    <scope>NUCLEOTIDE SEQUENCE</scope>
</reference>
<dbReference type="EnsemblPlants" id="LPERR01G07980.1">
    <property type="protein sequence ID" value="LPERR01G07980.1"/>
    <property type="gene ID" value="LPERR01G07980"/>
</dbReference>
<keyword evidence="2" id="KW-0805">Transcription regulation</keyword>
<reference evidence="7 8" key="1">
    <citation type="submission" date="2012-08" db="EMBL/GenBank/DDBJ databases">
        <title>Oryza genome evolution.</title>
        <authorList>
            <person name="Wing R.A."/>
        </authorList>
    </citation>
    <scope>NUCLEOTIDE SEQUENCE</scope>
</reference>
<evidence type="ECO:0000256" key="6">
    <source>
        <dbReference type="SAM" id="MobiDB-lite"/>
    </source>
</evidence>
<evidence type="ECO:0000256" key="3">
    <source>
        <dbReference type="ARBA" id="ARBA00023125"/>
    </source>
</evidence>
<evidence type="ECO:0000256" key="1">
    <source>
        <dbReference type="ARBA" id="ARBA00004123"/>
    </source>
</evidence>
<dbReference type="PANTHER" id="PTHR34397:SF5">
    <property type="entry name" value="TF-B3 DOMAIN-CONTAINING PROTEIN"/>
    <property type="match status" value="1"/>
</dbReference>
<evidence type="ECO:0000256" key="2">
    <source>
        <dbReference type="ARBA" id="ARBA00023015"/>
    </source>
</evidence>
<feature type="compositionally biased region" description="Pro residues" evidence="6">
    <location>
        <begin position="15"/>
        <end position="56"/>
    </location>
</feature>
<reference evidence="7" key="3">
    <citation type="submission" date="2015-04" db="UniProtKB">
        <authorList>
            <consortium name="EnsemblPlants"/>
        </authorList>
    </citation>
    <scope>IDENTIFICATION</scope>
</reference>
<feature type="region of interest" description="Disordered" evidence="6">
    <location>
        <begin position="77"/>
        <end position="109"/>
    </location>
</feature>
<evidence type="ECO:0000313" key="8">
    <source>
        <dbReference type="Proteomes" id="UP000032180"/>
    </source>
</evidence>
<dbReference type="Gramene" id="LPERR01G07980.1">
    <property type="protein sequence ID" value="LPERR01G07980.1"/>
    <property type="gene ID" value="LPERR01G07980"/>
</dbReference>
<feature type="compositionally biased region" description="Low complexity" evidence="6">
    <location>
        <begin position="77"/>
        <end position="90"/>
    </location>
</feature>
<dbReference type="PANTHER" id="PTHR34397">
    <property type="entry name" value="OS05G0237600 PROTEIN"/>
    <property type="match status" value="1"/>
</dbReference>
<feature type="region of interest" description="Disordered" evidence="6">
    <location>
        <begin position="1"/>
        <end position="56"/>
    </location>
</feature>
<dbReference type="GO" id="GO:0003677">
    <property type="term" value="F:DNA binding"/>
    <property type="evidence" value="ECO:0007669"/>
    <property type="project" value="UniProtKB-KW"/>
</dbReference>